<comment type="caution">
    <text evidence="7">The sequence shown here is derived from an EMBL/GenBank/DDBJ whole genome shotgun (WGS) entry which is preliminary data.</text>
</comment>
<dbReference type="InterPro" id="IPR001138">
    <property type="entry name" value="Zn2Cys6_DnaBD"/>
</dbReference>
<evidence type="ECO:0000313" key="7">
    <source>
        <dbReference type="EMBL" id="CAH0057705.1"/>
    </source>
</evidence>
<evidence type="ECO:0000256" key="3">
    <source>
        <dbReference type="ARBA" id="ARBA00023125"/>
    </source>
</evidence>
<dbReference type="InterPro" id="IPR036864">
    <property type="entry name" value="Zn2-C6_fun-type_DNA-bd_sf"/>
</dbReference>
<dbReference type="PANTHER" id="PTHR47540">
    <property type="entry name" value="THIAMINE REPRESSIBLE GENES REGULATORY PROTEIN THI5"/>
    <property type="match status" value="1"/>
</dbReference>
<sequence>MEPLGVTKGRRRRLVVDADRKRVARACDTCRQQKEKCDGHQPCRRCSRIRRPCVFSGKDRNVRQLDEAPSRKSPEASITCVSFHSVTRQPKSLFSIFLTRG</sequence>
<evidence type="ECO:0000259" key="6">
    <source>
        <dbReference type="PROSITE" id="PS50048"/>
    </source>
</evidence>
<name>A0A9N9ZJH4_9HYPO</name>
<reference evidence="8" key="1">
    <citation type="submission" date="2019-06" db="EMBL/GenBank/DDBJ databases">
        <authorList>
            <person name="Broberg M."/>
        </authorList>
    </citation>
    <scope>NUCLEOTIDE SEQUENCE [LARGE SCALE GENOMIC DNA]</scope>
</reference>
<dbReference type="PROSITE" id="PS50048">
    <property type="entry name" value="ZN2_CY6_FUNGAL_2"/>
    <property type="match status" value="1"/>
</dbReference>
<keyword evidence="2" id="KW-0805">Transcription regulation</keyword>
<evidence type="ECO:0000256" key="2">
    <source>
        <dbReference type="ARBA" id="ARBA00023015"/>
    </source>
</evidence>
<dbReference type="GO" id="GO:0008270">
    <property type="term" value="F:zinc ion binding"/>
    <property type="evidence" value="ECO:0007669"/>
    <property type="project" value="InterPro"/>
</dbReference>
<dbReference type="GO" id="GO:0045944">
    <property type="term" value="P:positive regulation of transcription by RNA polymerase II"/>
    <property type="evidence" value="ECO:0007669"/>
    <property type="project" value="TreeGrafter"/>
</dbReference>
<dbReference type="SUPFAM" id="SSF57701">
    <property type="entry name" value="Zn2/Cys6 DNA-binding domain"/>
    <property type="match status" value="1"/>
</dbReference>
<dbReference type="InterPro" id="IPR051711">
    <property type="entry name" value="Stress_Response_Reg"/>
</dbReference>
<gene>
    <name evidence="7" type="ORF">CSOL1703_00007495</name>
</gene>
<protein>
    <recommendedName>
        <fullName evidence="6">Zn(2)-C6 fungal-type domain-containing protein</fullName>
    </recommendedName>
</protein>
<dbReference type="GO" id="GO:0043565">
    <property type="term" value="F:sequence-specific DNA binding"/>
    <property type="evidence" value="ECO:0007669"/>
    <property type="project" value="TreeGrafter"/>
</dbReference>
<evidence type="ECO:0000256" key="1">
    <source>
        <dbReference type="ARBA" id="ARBA00004123"/>
    </source>
</evidence>
<feature type="domain" description="Zn(2)-C6 fungal-type" evidence="6">
    <location>
        <begin position="26"/>
        <end position="55"/>
    </location>
</feature>
<evidence type="ECO:0000313" key="8">
    <source>
        <dbReference type="Proteomes" id="UP000775872"/>
    </source>
</evidence>
<dbReference type="AlphaFoldDB" id="A0A9N9ZJH4"/>
<reference evidence="7 8" key="2">
    <citation type="submission" date="2021-10" db="EMBL/GenBank/DDBJ databases">
        <authorList>
            <person name="Piombo E."/>
        </authorList>
    </citation>
    <scope>NUCLEOTIDE SEQUENCE [LARGE SCALE GENOMIC DNA]</scope>
</reference>
<accession>A0A9N9ZJH4</accession>
<dbReference type="OrthoDB" id="5600212at2759"/>
<proteinExistence type="predicted"/>
<dbReference type="PANTHER" id="PTHR47540:SF2">
    <property type="entry name" value="ZN(II)2CYS6 TRANSCRIPTION FACTOR (EUROFUNG)"/>
    <property type="match status" value="1"/>
</dbReference>
<dbReference type="GO" id="GO:0000981">
    <property type="term" value="F:DNA-binding transcription factor activity, RNA polymerase II-specific"/>
    <property type="evidence" value="ECO:0007669"/>
    <property type="project" value="InterPro"/>
</dbReference>
<dbReference type="EMBL" id="CABFOC020000074">
    <property type="protein sequence ID" value="CAH0057705.1"/>
    <property type="molecule type" value="Genomic_DNA"/>
</dbReference>
<dbReference type="Proteomes" id="UP000775872">
    <property type="component" value="Unassembled WGS sequence"/>
</dbReference>
<dbReference type="CDD" id="cd00067">
    <property type="entry name" value="GAL4"/>
    <property type="match status" value="1"/>
</dbReference>
<dbReference type="PROSITE" id="PS00463">
    <property type="entry name" value="ZN2_CY6_FUNGAL_1"/>
    <property type="match status" value="1"/>
</dbReference>
<keyword evidence="4" id="KW-0804">Transcription</keyword>
<dbReference type="Gene3D" id="4.10.240.10">
    <property type="entry name" value="Zn(2)-C6 fungal-type DNA-binding domain"/>
    <property type="match status" value="1"/>
</dbReference>
<evidence type="ECO:0000256" key="5">
    <source>
        <dbReference type="ARBA" id="ARBA00023242"/>
    </source>
</evidence>
<dbReference type="Pfam" id="PF00172">
    <property type="entry name" value="Zn_clus"/>
    <property type="match status" value="1"/>
</dbReference>
<keyword evidence="3" id="KW-0238">DNA-binding</keyword>
<dbReference type="SMART" id="SM00066">
    <property type="entry name" value="GAL4"/>
    <property type="match status" value="1"/>
</dbReference>
<organism evidence="7 8">
    <name type="scientific">Clonostachys solani</name>
    <dbReference type="NCBI Taxonomy" id="160281"/>
    <lineage>
        <taxon>Eukaryota</taxon>
        <taxon>Fungi</taxon>
        <taxon>Dikarya</taxon>
        <taxon>Ascomycota</taxon>
        <taxon>Pezizomycotina</taxon>
        <taxon>Sordariomycetes</taxon>
        <taxon>Hypocreomycetidae</taxon>
        <taxon>Hypocreales</taxon>
        <taxon>Bionectriaceae</taxon>
        <taxon>Clonostachys</taxon>
    </lineage>
</organism>
<keyword evidence="5" id="KW-0539">Nucleus</keyword>
<dbReference type="GO" id="GO:0005634">
    <property type="term" value="C:nucleus"/>
    <property type="evidence" value="ECO:0007669"/>
    <property type="project" value="UniProtKB-SubCell"/>
</dbReference>
<comment type="subcellular location">
    <subcellularLocation>
        <location evidence="1">Nucleus</location>
    </subcellularLocation>
</comment>
<evidence type="ECO:0000256" key="4">
    <source>
        <dbReference type="ARBA" id="ARBA00023163"/>
    </source>
</evidence>
<keyword evidence="8" id="KW-1185">Reference proteome</keyword>